<keyword evidence="2" id="KW-0732">Signal</keyword>
<reference evidence="3" key="1">
    <citation type="submission" date="2021-02" db="EMBL/GenBank/DDBJ databases">
        <authorList>
            <person name="Dougan E. K."/>
            <person name="Rhodes N."/>
            <person name="Thang M."/>
            <person name="Chan C."/>
        </authorList>
    </citation>
    <scope>NUCLEOTIDE SEQUENCE</scope>
</reference>
<gene>
    <name evidence="3" type="ORF">SPIL2461_LOCUS2891</name>
</gene>
<feature type="transmembrane region" description="Helical" evidence="1">
    <location>
        <begin position="461"/>
        <end position="482"/>
    </location>
</feature>
<name>A0A812K4X7_SYMPI</name>
<dbReference type="EMBL" id="CAJNIZ010003290">
    <property type="protein sequence ID" value="CAE7220742.1"/>
    <property type="molecule type" value="Genomic_DNA"/>
</dbReference>
<evidence type="ECO:0000313" key="4">
    <source>
        <dbReference type="Proteomes" id="UP000649617"/>
    </source>
</evidence>
<comment type="caution">
    <text evidence="3">The sequence shown here is derived from an EMBL/GenBank/DDBJ whole genome shotgun (WGS) entry which is preliminary data.</text>
</comment>
<keyword evidence="4" id="KW-1185">Reference proteome</keyword>
<organism evidence="3 4">
    <name type="scientific">Symbiodinium pilosum</name>
    <name type="common">Dinoflagellate</name>
    <dbReference type="NCBI Taxonomy" id="2952"/>
    <lineage>
        <taxon>Eukaryota</taxon>
        <taxon>Sar</taxon>
        <taxon>Alveolata</taxon>
        <taxon>Dinophyceae</taxon>
        <taxon>Suessiales</taxon>
        <taxon>Symbiodiniaceae</taxon>
        <taxon>Symbiodinium</taxon>
    </lineage>
</organism>
<feature type="signal peptide" evidence="2">
    <location>
        <begin position="1"/>
        <end position="18"/>
    </location>
</feature>
<sequence length="945" mass="105010">MTFLRCLTLALPAYIARAARAAVEEGAIAQDAKEQYSEDAQGFYDHCRSIAEAECLTTDGCVWKQRRFGRSSCSSTCMDHNESTCPGITCRWATNLRFSSDKCIPRQDSEACAVYFPKGKRECMVHDCRWQRSENSTAGAYKTCVPKCQRYPAAECPRPECMLSGGSCLAKVPHSLPSDVQVTTFRDCKGLAKAACAGLGDCAWEQRRFSRSTCRSTCLDHNESTCPGVACRWMRHTFSKDTCLAREASDACWKYHDDKRSCVNRDCDWISTGYVDISYSYCVPKCFRYSAASCPDPECQLKEGHCHPKHLPNEILCPDLTPKQCEYLLPGQCTLLDLPKRRFQKLLGGVFGLRGHQVCEAHETIEYQHKFQKLVNKSEKGAMPDLLPTCRKHQTQESCEKEELCEWRVFHWDKRKQGQARCTVRWQSDAFIQTMAVAEAGRLGKLKAYGVGGLLTLLPSFAVGAGFGATMVSLFMMFVKIASLFGLALGPGNVLFAVCVVLGVLWTLGILTVGVGLPVGIAHSWGIEAFEVASEATTTWKKVKVASGNFCQELFAGLSPLEPNSVRTVSGRLVNAEGDCAEKLSGNGSRVYSAGPEHSRPRWMKATDNLCKDLCIDLVDTIHHNMANIMIAGGTRKLLQACAAMAIQPVESHILGCCAASCGWNATTQFCENWFFMRSEDRAVWMDECCSEIQIVNGSKRQVMCDSLATREEQAKMRSTDEPERVPDQKFLFGYSPAEDDSNITGFVGKLRSGVMRLLKKWKWLIGAKHNQTASAQEMISGDLPDELAPASSIQLEEEQGNDVHGVDHHSEDVTATCQEKLMQKKQCEQLTTQAQRACKVRSGWTPTSPPKNPLCKRESTEVVDASQCLSWSAKVDQAVRANFEVKSFSAKAGYNLMCYAYTAETFLKCHTYDWDSIPASNLQVADGVKHFAFTFDLQNLRKLL</sequence>
<feature type="chain" id="PRO_5032376862" evidence="2">
    <location>
        <begin position="19"/>
        <end position="945"/>
    </location>
</feature>
<keyword evidence="1" id="KW-0472">Membrane</keyword>
<keyword evidence="1" id="KW-0812">Transmembrane</keyword>
<proteinExistence type="predicted"/>
<evidence type="ECO:0000256" key="1">
    <source>
        <dbReference type="SAM" id="Phobius"/>
    </source>
</evidence>
<protein>
    <submittedName>
        <fullName evidence="3">Uncharacterized protein</fullName>
    </submittedName>
</protein>
<dbReference type="Proteomes" id="UP000649617">
    <property type="component" value="Unassembled WGS sequence"/>
</dbReference>
<accession>A0A812K4X7</accession>
<evidence type="ECO:0000256" key="2">
    <source>
        <dbReference type="SAM" id="SignalP"/>
    </source>
</evidence>
<evidence type="ECO:0000313" key="3">
    <source>
        <dbReference type="EMBL" id="CAE7220742.1"/>
    </source>
</evidence>
<feature type="transmembrane region" description="Helical" evidence="1">
    <location>
        <begin position="494"/>
        <end position="517"/>
    </location>
</feature>
<dbReference type="OrthoDB" id="10440045at2759"/>
<dbReference type="AlphaFoldDB" id="A0A812K4X7"/>
<keyword evidence="1" id="KW-1133">Transmembrane helix</keyword>